<accession>A0AA36ICA6</accession>
<organism evidence="2 3">
    <name type="scientific">Effrenium voratum</name>
    <dbReference type="NCBI Taxonomy" id="2562239"/>
    <lineage>
        <taxon>Eukaryota</taxon>
        <taxon>Sar</taxon>
        <taxon>Alveolata</taxon>
        <taxon>Dinophyceae</taxon>
        <taxon>Suessiales</taxon>
        <taxon>Symbiodiniaceae</taxon>
        <taxon>Effrenium</taxon>
    </lineage>
</organism>
<dbReference type="Proteomes" id="UP001178507">
    <property type="component" value="Unassembled WGS sequence"/>
</dbReference>
<dbReference type="PANTHER" id="PTHR23509">
    <property type="entry name" value="PA-PL1 PHOSPHOLIPASE FAMILY"/>
    <property type="match status" value="1"/>
</dbReference>
<dbReference type="GO" id="GO:0005737">
    <property type="term" value="C:cytoplasm"/>
    <property type="evidence" value="ECO:0007669"/>
    <property type="project" value="TreeGrafter"/>
</dbReference>
<sequence length="575" mass="63066">MDAAEITPLLKKPPALFSPGHRMRMNIMPIFLNIFIPWAIFVYCFSLASFYLMYSKPVVAWVCISAVFAVWLLFVLVAFCARKYNPDPTWFTFFTILAAICAAWGIIAGLSNLENYEKPYYTLKEMRDTAGENSTGVNPTTVSGEDVMDAGIITFAAGSVFDASKTWHFMKGTLYCVAPIVGPNAAVPLRQTYDFWAVGKDCCSISASDFRCGSWGSTTVERWQAFGRVDQLRLEEAHRAFDGCEPETEMETEFTETGEARRSAWFRVCRGLEPYGPASNARLAEAAARLQPGAQEEVVLGMRRVRMYMNWGKIQAEEDSEQGMSSWLGFSRVAVQQGVGNLPAEEEEELQQEVGQIVVVVHGIGEMLNQRWGAGMVQDLGVLRRTLQQQQLQVAREAPKTEVLGCEWWQSIHSEEMDKRLASITLPSLAAVRDFANLSLVDGLAFTQERERIITTTAANLETAVSRFKDCHPNFRGQIFLLGHSLGGVILWDILTQQRLAFTPNALFTVGSPIGVFLHAAGALLQHLPSLGPGGLPCGASAGTPPGTAATCLDGCGHDGAPGLAAALQPARFCH</sequence>
<feature type="transmembrane region" description="Helical" evidence="1">
    <location>
        <begin position="58"/>
        <end position="79"/>
    </location>
</feature>
<name>A0AA36ICA6_9DINO</name>
<reference evidence="2" key="1">
    <citation type="submission" date="2023-08" db="EMBL/GenBank/DDBJ databases">
        <authorList>
            <person name="Chen Y."/>
            <person name="Shah S."/>
            <person name="Dougan E. K."/>
            <person name="Thang M."/>
            <person name="Chan C."/>
        </authorList>
    </citation>
    <scope>NUCLEOTIDE SEQUENCE</scope>
</reference>
<feature type="transmembrane region" description="Helical" evidence="1">
    <location>
        <begin position="91"/>
        <end position="110"/>
    </location>
</feature>
<evidence type="ECO:0000313" key="2">
    <source>
        <dbReference type="EMBL" id="CAJ1383584.1"/>
    </source>
</evidence>
<dbReference type="InterPro" id="IPR029058">
    <property type="entry name" value="AB_hydrolase_fold"/>
</dbReference>
<comment type="caution">
    <text evidence="2">The sequence shown here is derived from an EMBL/GenBank/DDBJ whole genome shotgun (WGS) entry which is preliminary data.</text>
</comment>
<dbReference type="PANTHER" id="PTHR23509:SF10">
    <property type="entry name" value="LD21067P"/>
    <property type="match status" value="1"/>
</dbReference>
<evidence type="ECO:0000313" key="3">
    <source>
        <dbReference type="Proteomes" id="UP001178507"/>
    </source>
</evidence>
<keyword evidence="3" id="KW-1185">Reference proteome</keyword>
<evidence type="ECO:0000256" key="1">
    <source>
        <dbReference type="SAM" id="Phobius"/>
    </source>
</evidence>
<keyword evidence="1" id="KW-1133">Transmembrane helix</keyword>
<dbReference type="SUPFAM" id="SSF53474">
    <property type="entry name" value="alpha/beta-Hydrolases"/>
    <property type="match status" value="1"/>
</dbReference>
<dbReference type="GO" id="GO:0004620">
    <property type="term" value="F:phospholipase activity"/>
    <property type="evidence" value="ECO:0007669"/>
    <property type="project" value="TreeGrafter"/>
</dbReference>
<dbReference type="InterPro" id="IPR058055">
    <property type="entry name" value="PA-PLA1"/>
</dbReference>
<keyword evidence="1" id="KW-0812">Transmembrane</keyword>
<feature type="transmembrane region" description="Helical" evidence="1">
    <location>
        <begin position="30"/>
        <end position="52"/>
    </location>
</feature>
<dbReference type="AlphaFoldDB" id="A0AA36ICA6"/>
<protein>
    <submittedName>
        <fullName evidence="2">Uncharacterized protein</fullName>
    </submittedName>
</protein>
<proteinExistence type="predicted"/>
<gene>
    <name evidence="2" type="ORF">EVOR1521_LOCUS10678</name>
</gene>
<keyword evidence="1" id="KW-0472">Membrane</keyword>
<dbReference type="EMBL" id="CAUJNA010001028">
    <property type="protein sequence ID" value="CAJ1383584.1"/>
    <property type="molecule type" value="Genomic_DNA"/>
</dbReference>